<proteinExistence type="predicted"/>
<protein>
    <submittedName>
        <fullName evidence="1">Phosphoenolpyruvate carboxykinase</fullName>
    </submittedName>
</protein>
<organism evidence="1 2">
    <name type="scientific">Streptococcus anginosus DORA_7</name>
    <dbReference type="NCBI Taxonomy" id="1403946"/>
    <lineage>
        <taxon>Bacteria</taxon>
        <taxon>Bacillati</taxon>
        <taxon>Bacillota</taxon>
        <taxon>Bacilli</taxon>
        <taxon>Lactobacillales</taxon>
        <taxon>Streptococcaceae</taxon>
        <taxon>Streptococcus</taxon>
        <taxon>Streptococcus anginosus group</taxon>
    </lineage>
</organism>
<dbReference type="EMBL" id="AZMF01000113">
    <property type="protein sequence ID" value="ETI85702.1"/>
    <property type="molecule type" value="Genomic_DNA"/>
</dbReference>
<dbReference type="PATRIC" id="fig|1403946.3.peg.708"/>
<evidence type="ECO:0000313" key="2">
    <source>
        <dbReference type="Proteomes" id="UP000018846"/>
    </source>
</evidence>
<keyword evidence="1" id="KW-0418">Kinase</keyword>
<dbReference type="GO" id="GO:0016301">
    <property type="term" value="F:kinase activity"/>
    <property type="evidence" value="ECO:0007669"/>
    <property type="project" value="UniProtKB-KW"/>
</dbReference>
<evidence type="ECO:0000313" key="1">
    <source>
        <dbReference type="EMBL" id="ETI85702.1"/>
    </source>
</evidence>
<name>W1TVP0_STRAP</name>
<sequence>MVTRRKYSPQEIRKNSSYFSPLKAIIETAFYENQVVAIKTVE</sequence>
<dbReference type="AlphaFoldDB" id="W1TVP0"/>
<keyword evidence="1" id="KW-0670">Pyruvate</keyword>
<reference evidence="1 2" key="1">
    <citation type="submission" date="2013-12" db="EMBL/GenBank/DDBJ databases">
        <title>A Varibaculum cambriense genome reconstructed from a premature infant gut community with otherwise low bacterial novelty that shifts toward anaerobic metabolism during the third week of life.</title>
        <authorList>
            <person name="Brown C.T."/>
            <person name="Sharon I."/>
            <person name="Thomas B.C."/>
            <person name="Castelle C.J."/>
            <person name="Morowitz M.J."/>
            <person name="Banfield J.F."/>
        </authorList>
    </citation>
    <scope>NUCLEOTIDE SEQUENCE [LARGE SCALE GENOMIC DNA]</scope>
    <source>
        <strain evidence="2">DORA_7</strain>
    </source>
</reference>
<gene>
    <name evidence="1" type="ORF">Q615_SPAC00113G0377</name>
</gene>
<accession>W1TVP0</accession>
<dbReference type="Proteomes" id="UP000018846">
    <property type="component" value="Unassembled WGS sequence"/>
</dbReference>
<comment type="caution">
    <text evidence="1">The sequence shown here is derived from an EMBL/GenBank/DDBJ whole genome shotgun (WGS) entry which is preliminary data.</text>
</comment>
<keyword evidence="1" id="KW-0808">Transferase</keyword>